<name>A0A183AR65_9TREM</name>
<proteinExistence type="predicted"/>
<evidence type="ECO:0000313" key="2">
    <source>
        <dbReference type="Proteomes" id="UP000272942"/>
    </source>
</evidence>
<organism evidence="3">
    <name type="scientific">Echinostoma caproni</name>
    <dbReference type="NCBI Taxonomy" id="27848"/>
    <lineage>
        <taxon>Eukaryota</taxon>
        <taxon>Metazoa</taxon>
        <taxon>Spiralia</taxon>
        <taxon>Lophotrochozoa</taxon>
        <taxon>Platyhelminthes</taxon>
        <taxon>Trematoda</taxon>
        <taxon>Digenea</taxon>
        <taxon>Plagiorchiida</taxon>
        <taxon>Echinostomata</taxon>
        <taxon>Echinostomatoidea</taxon>
        <taxon>Echinostomatidae</taxon>
        <taxon>Echinostoma</taxon>
    </lineage>
</organism>
<evidence type="ECO:0000313" key="3">
    <source>
        <dbReference type="WBParaSite" id="ECPE_0000947901-mRNA-1"/>
    </source>
</evidence>
<keyword evidence="2" id="KW-1185">Reference proteome</keyword>
<reference evidence="1 2" key="2">
    <citation type="submission" date="2018-11" db="EMBL/GenBank/DDBJ databases">
        <authorList>
            <consortium name="Pathogen Informatics"/>
        </authorList>
    </citation>
    <scope>NUCLEOTIDE SEQUENCE [LARGE SCALE GENOMIC DNA]</scope>
    <source>
        <strain evidence="1 2">Egypt</strain>
    </source>
</reference>
<dbReference type="AlphaFoldDB" id="A0A183AR65"/>
<dbReference type="WBParaSite" id="ECPE_0000947901-mRNA-1">
    <property type="protein sequence ID" value="ECPE_0000947901-mRNA-1"/>
    <property type="gene ID" value="ECPE_0000947901"/>
</dbReference>
<protein>
    <submittedName>
        <fullName evidence="3">Transmembrane protein 231</fullName>
    </submittedName>
</protein>
<dbReference type="EMBL" id="UZAN01047438">
    <property type="protein sequence ID" value="VDP85380.1"/>
    <property type="molecule type" value="Genomic_DNA"/>
</dbReference>
<gene>
    <name evidence="1" type="ORF">ECPE_LOCUS9450</name>
</gene>
<dbReference type="Proteomes" id="UP000272942">
    <property type="component" value="Unassembled WGS sequence"/>
</dbReference>
<sequence length="211" mass="24310">MKVQEPFVKLAFSAFLAARGFAYITFHVGAEWINKTVNCDADKPVNDSDISAKFMEKIEWDLETSEINDVLWLYASKLDYDSRKYSFYSTMKFRLHMNPLITPDGLHTLSQTHYSPAFPDRFTQLNNQEIRVGVLLDNLFIKNYGERIGNELFDASGMAVDILEGMSKHFNFTARMHRLINLVPQAQTCLPKRPQYISMHTLSAVNLKDML</sequence>
<accession>A0A183AR65</accession>
<reference evidence="3" key="1">
    <citation type="submission" date="2016-06" db="UniProtKB">
        <authorList>
            <consortium name="WormBaseParasite"/>
        </authorList>
    </citation>
    <scope>IDENTIFICATION</scope>
</reference>
<evidence type="ECO:0000313" key="1">
    <source>
        <dbReference type="EMBL" id="VDP85380.1"/>
    </source>
</evidence>